<dbReference type="GeneID" id="93346601"/>
<evidence type="ECO:0000313" key="1">
    <source>
        <dbReference type="EMBL" id="SUA70377.1"/>
    </source>
</evidence>
<gene>
    <name evidence="1" type="ORF">NCTC10343_03249</name>
</gene>
<dbReference type="AlphaFoldDB" id="A0A378Y245"/>
<accession>A0A378Y245</accession>
<evidence type="ECO:0000313" key="2">
    <source>
        <dbReference type="Proteomes" id="UP000254400"/>
    </source>
</evidence>
<sequence>MTISEIGIPIDLSKGKYENIIYKDGKLQLIELQKSDTGKIVYASSGSWQSEMIYIADKIKAFEKVVKNTIVNGTTSTFKISTQSSADGIEWSPYVEVGTDGSIQSPTNTYARIKIELFSSPTENLNFTVDEFNDDCYTNDYLNTSDDYLEMKRNYTLDYFTDPTWTEDGNLYKTTIDKSIWRKVDSLSSVQS</sequence>
<proteinExistence type="predicted"/>
<dbReference type="Proteomes" id="UP000254400">
    <property type="component" value="Unassembled WGS sequence"/>
</dbReference>
<dbReference type="RefSeq" id="WP_019687772.1">
    <property type="nucleotide sequence ID" value="NZ_CP036496.1"/>
</dbReference>
<protein>
    <submittedName>
        <fullName evidence="1">Uncharacterized protein</fullName>
    </submittedName>
</protein>
<organism evidence="1 2">
    <name type="scientific">Paenibacillus polymyxa</name>
    <name type="common">Bacillus polymyxa</name>
    <dbReference type="NCBI Taxonomy" id="1406"/>
    <lineage>
        <taxon>Bacteria</taxon>
        <taxon>Bacillati</taxon>
        <taxon>Bacillota</taxon>
        <taxon>Bacilli</taxon>
        <taxon>Bacillales</taxon>
        <taxon>Paenibacillaceae</taxon>
        <taxon>Paenibacillus</taxon>
    </lineage>
</organism>
<dbReference type="EMBL" id="UGSC01000001">
    <property type="protein sequence ID" value="SUA70377.1"/>
    <property type="molecule type" value="Genomic_DNA"/>
</dbReference>
<name>A0A378Y245_PAEPO</name>
<reference evidence="1 2" key="1">
    <citation type="submission" date="2018-06" db="EMBL/GenBank/DDBJ databases">
        <authorList>
            <consortium name="Pathogen Informatics"/>
            <person name="Doyle S."/>
        </authorList>
    </citation>
    <scope>NUCLEOTIDE SEQUENCE [LARGE SCALE GENOMIC DNA]</scope>
    <source>
        <strain evidence="1 2">NCTC10343</strain>
    </source>
</reference>